<feature type="transmembrane region" description="Helical" evidence="1">
    <location>
        <begin position="66"/>
        <end position="87"/>
    </location>
</feature>
<keyword evidence="1" id="KW-0472">Membrane</keyword>
<proteinExistence type="predicted"/>
<keyword evidence="1" id="KW-0812">Transmembrane</keyword>
<feature type="transmembrane region" description="Helical" evidence="1">
    <location>
        <begin position="269"/>
        <end position="290"/>
    </location>
</feature>
<evidence type="ECO:0000313" key="2">
    <source>
        <dbReference type="EMBL" id="BFO71591.1"/>
    </source>
</evidence>
<feature type="transmembrane region" description="Helical" evidence="1">
    <location>
        <begin position="197"/>
        <end position="217"/>
    </location>
</feature>
<organism evidence="2">
    <name type="scientific">Prevotella sp. GTC17253</name>
    <dbReference type="NCBI Taxonomy" id="3236793"/>
    <lineage>
        <taxon>Bacteria</taxon>
        <taxon>Pseudomonadati</taxon>
        <taxon>Bacteroidota</taxon>
        <taxon>Bacteroidia</taxon>
        <taxon>Bacteroidales</taxon>
        <taxon>Prevotellaceae</taxon>
        <taxon>Prevotella</taxon>
    </lineage>
</organism>
<feature type="transmembrane region" description="Helical" evidence="1">
    <location>
        <begin position="99"/>
        <end position="119"/>
    </location>
</feature>
<keyword evidence="1" id="KW-1133">Transmembrane helix</keyword>
<gene>
    <name evidence="2" type="ORF">GTC17253_15570</name>
</gene>
<sequence length="606" mass="70059">MKQLLTHHWKGLLSSLFALSAFVFWYIPGASILSYQEQYQLFLFSPEYFCERISVPGGLADYISEFLVQFYYIPILGAAILALCYTATQRLTWTLCRRLGCPATWYALSFIPAIALWFYMSDESVLLSFSIVIIAALCATVGYHAISHDNAFPTRKWQKTIFLLILIPLFYWLFGASVWIVAAYVAGYELTKSGTPISFLGSILVLACTAILIYALSYCLQYPLYRLMGGINYYRYPAFIPLAQWVVMALVAFIPLLACRLYEPRKNHIWQALSVFIVAATGCSALAYGYTRPQYELIDYEYLVRNEQWDAIIEKATQRQPSSPMSVACVNLALSQRDQLSERLFDFFQNGAEGLFPSFSRDMTSPVSTAEIYFRLGMVNEALRYMFEAQEAIPNFRKSGRLTRRIIECEIANGQYAVATKYLRRLQQSLFYRQWATWTLQLIADKDFLKVNPPYSQLRSTRQQKTDFLFSDREMDQMLGLLFVGNYQNKMAYEYLMCYELLQGDVERFMKYYPLGKYVDYTHIPKTFQEVLVGVWLQQHGSLEGIPYSLDKLTVENTLNFIGTYMRNPKAPELAQPPLSTNAWHYLLINSQKQEKQGKQKMQLIY</sequence>
<dbReference type="AlphaFoldDB" id="A0AB33IVH2"/>
<dbReference type="InterPro" id="IPR045692">
    <property type="entry name" value="DUF6057"/>
</dbReference>
<feature type="transmembrane region" description="Helical" evidence="1">
    <location>
        <begin position="238"/>
        <end position="257"/>
    </location>
</feature>
<accession>A0AB33IVH2</accession>
<feature type="transmembrane region" description="Helical" evidence="1">
    <location>
        <begin position="161"/>
        <end position="185"/>
    </location>
</feature>
<protein>
    <submittedName>
        <fullName evidence="2">DUF6057 family protein</fullName>
    </submittedName>
</protein>
<dbReference type="EMBL" id="AP035785">
    <property type="protein sequence ID" value="BFO71591.1"/>
    <property type="molecule type" value="Genomic_DNA"/>
</dbReference>
<feature type="transmembrane region" description="Helical" evidence="1">
    <location>
        <begin position="12"/>
        <end position="35"/>
    </location>
</feature>
<dbReference type="Pfam" id="PF19529">
    <property type="entry name" value="DUF6057"/>
    <property type="match status" value="1"/>
</dbReference>
<name>A0AB33IVH2_9BACT</name>
<evidence type="ECO:0000256" key="1">
    <source>
        <dbReference type="SAM" id="Phobius"/>
    </source>
</evidence>
<feature type="transmembrane region" description="Helical" evidence="1">
    <location>
        <begin position="125"/>
        <end position="146"/>
    </location>
</feature>
<reference evidence="2" key="1">
    <citation type="submission" date="2024-07" db="EMBL/GenBank/DDBJ databases">
        <title>Complete genome sequence of Prevotella sp. YM-2024 GTC17253.</title>
        <authorList>
            <person name="Hayashi M."/>
            <person name="Muto Y."/>
            <person name="Tanaka K."/>
            <person name="Niwa H."/>
        </authorList>
    </citation>
    <scope>NUCLEOTIDE SEQUENCE</scope>
    <source>
        <strain evidence="2">GTC17253</strain>
    </source>
</reference>